<keyword evidence="1" id="KW-0732">Signal</keyword>
<gene>
    <name evidence="2" type="ORF">BST85_03740</name>
</gene>
<sequence>MHKNFIKRPYIFFLFLTFILAALQLQAQVGINTTTPADGAMLDIESTSKGLLIPRVALTSTAVNAPVTPEPVTGVLVFNTATDGTAPNDVVPGFYWWDGSQWATMAGSNASDWSIDGNYGTDDTVNVFGTMDEQDIIFVANGVERMRLDGTTGFFGINTDAGPEEYLDVNGDVDMGGGADDWDSQGENIRFRARSEDWWIAAENTSTGSDSGFYIGTTQNPDGAQLYLSNEGFLNIGSDNEYNPLDLIHVTNDSDSETATIRIDNTRNGGGNIHTALELWDGSNESSTTTGLQAYFRARNGDRRLELGHAKADGEVYMYSGAQSGTTSAVTMMLSEDGFVGIGEDDLSPNDILHITNDQDDTTTIRLDNSNDGTDVVHTALELWDGSSGTGEMAFFRHNNNTHTLEIGHARNNGQVIFYSGDGTGGTSGNSTTAMTLETDSHVTIETLVNIKPGSAPSSPERGDVYYDDSTNKLRVYTNSGWVDLH</sequence>
<dbReference type="Proteomes" id="UP000239800">
    <property type="component" value="Unassembled WGS sequence"/>
</dbReference>
<accession>A0A2S7KNC4</accession>
<evidence type="ECO:0000313" key="3">
    <source>
        <dbReference type="Proteomes" id="UP000239800"/>
    </source>
</evidence>
<feature type="chain" id="PRO_5015776638" evidence="1">
    <location>
        <begin position="28"/>
        <end position="486"/>
    </location>
</feature>
<feature type="signal peptide" evidence="1">
    <location>
        <begin position="1"/>
        <end position="27"/>
    </location>
</feature>
<dbReference type="AlphaFoldDB" id="A0A2S7KNC4"/>
<evidence type="ECO:0000256" key="1">
    <source>
        <dbReference type="SAM" id="SignalP"/>
    </source>
</evidence>
<dbReference type="RefSeq" id="WP_104812035.1">
    <property type="nucleotide sequence ID" value="NZ_MQUB01000001.1"/>
</dbReference>
<proteinExistence type="predicted"/>
<comment type="caution">
    <text evidence="2">The sequence shown here is derived from an EMBL/GenBank/DDBJ whole genome shotgun (WGS) entry which is preliminary data.</text>
</comment>
<organism evidence="2 3">
    <name type="scientific">Aureitalea marina</name>
    <dbReference type="NCBI Taxonomy" id="930804"/>
    <lineage>
        <taxon>Bacteria</taxon>
        <taxon>Pseudomonadati</taxon>
        <taxon>Bacteroidota</taxon>
        <taxon>Flavobacteriia</taxon>
        <taxon>Flavobacteriales</taxon>
        <taxon>Flavobacteriaceae</taxon>
        <taxon>Aureitalea</taxon>
    </lineage>
</organism>
<name>A0A2S7KNC4_9FLAO</name>
<protein>
    <submittedName>
        <fullName evidence="2">Uncharacterized protein</fullName>
    </submittedName>
</protein>
<evidence type="ECO:0000313" key="2">
    <source>
        <dbReference type="EMBL" id="PQB04111.1"/>
    </source>
</evidence>
<keyword evidence="3" id="KW-1185">Reference proteome</keyword>
<reference evidence="2 3" key="1">
    <citation type="submission" date="2016-11" db="EMBL/GenBank/DDBJ databases">
        <title>Trade-off between light-utilization and light-protection in marine flavobacteria.</title>
        <authorList>
            <person name="Kumagai Y."/>
        </authorList>
    </citation>
    <scope>NUCLEOTIDE SEQUENCE [LARGE SCALE GENOMIC DNA]</scope>
    <source>
        <strain evidence="2 3">NBRC 107741</strain>
    </source>
</reference>
<dbReference type="OrthoDB" id="1247310at2"/>
<dbReference type="EMBL" id="MQUB01000001">
    <property type="protein sequence ID" value="PQB04111.1"/>
    <property type="molecule type" value="Genomic_DNA"/>
</dbReference>